<keyword evidence="2" id="KW-1185">Reference proteome</keyword>
<proteinExistence type="predicted"/>
<dbReference type="Proteomes" id="UP000225740">
    <property type="component" value="Unassembled WGS sequence"/>
</dbReference>
<sequence>MTPTASAAIVVRLDLDLTTVGIQDSVSINVGENRSVQAIIELTDTSSLSNYNFSVSYDDVALDFVSGSDDAPPAYTIDNPSLLISSEDDAGSALIDLIDGATLPGLGLAAPNQFVVAEFQLGAEMESPGAQLLPGVGGLGNAFFDNGNVDVTNEVQFFGGTIEITAVPEPSSIAFISASLGAFALRRRLALNKHVDNVS</sequence>
<comment type="caution">
    <text evidence="1">The sequence shown here is derived from an EMBL/GenBank/DDBJ whole genome shotgun (WGS) entry which is preliminary data.</text>
</comment>
<name>A0A2G1WC05_9BACT</name>
<dbReference type="SUPFAM" id="SSF49384">
    <property type="entry name" value="Carbohydrate-binding domain"/>
    <property type="match status" value="1"/>
</dbReference>
<organism evidence="1 2">
    <name type="scientific">Rhodopirellula bahusiensis</name>
    <dbReference type="NCBI Taxonomy" id="2014065"/>
    <lineage>
        <taxon>Bacteria</taxon>
        <taxon>Pseudomonadati</taxon>
        <taxon>Planctomycetota</taxon>
        <taxon>Planctomycetia</taxon>
        <taxon>Pirellulales</taxon>
        <taxon>Pirellulaceae</taxon>
        <taxon>Rhodopirellula</taxon>
    </lineage>
</organism>
<accession>A0A2G1WC05</accession>
<evidence type="ECO:0000313" key="1">
    <source>
        <dbReference type="EMBL" id="PHQ36563.1"/>
    </source>
</evidence>
<dbReference type="NCBIfam" id="TIGR02595">
    <property type="entry name" value="PEP_CTERM"/>
    <property type="match status" value="1"/>
</dbReference>
<dbReference type="AlphaFoldDB" id="A0A2G1WC05"/>
<dbReference type="GO" id="GO:0030246">
    <property type="term" value="F:carbohydrate binding"/>
    <property type="evidence" value="ECO:0007669"/>
    <property type="project" value="InterPro"/>
</dbReference>
<evidence type="ECO:0008006" key="3">
    <source>
        <dbReference type="Google" id="ProtNLM"/>
    </source>
</evidence>
<protein>
    <recommendedName>
        <fullName evidence="3">PEP-CTERM protein-sorting domain-containing protein</fullName>
    </recommendedName>
</protein>
<evidence type="ECO:0000313" key="2">
    <source>
        <dbReference type="Proteomes" id="UP000225740"/>
    </source>
</evidence>
<gene>
    <name evidence="1" type="ORF">CEE69_04095</name>
</gene>
<dbReference type="InterPro" id="IPR013424">
    <property type="entry name" value="Ice-binding_C"/>
</dbReference>
<dbReference type="InterPro" id="IPR008965">
    <property type="entry name" value="CBM2/CBM3_carb-bd_dom_sf"/>
</dbReference>
<reference evidence="1 2" key="1">
    <citation type="submission" date="2017-06" db="EMBL/GenBank/DDBJ databases">
        <title>Description of Rhodopirellula bahusiensis sp. nov.</title>
        <authorList>
            <person name="Kizina J."/>
            <person name="Harder J."/>
        </authorList>
    </citation>
    <scope>NUCLEOTIDE SEQUENCE [LARGE SCALE GENOMIC DNA]</scope>
    <source>
        <strain evidence="1 2">SWK21</strain>
    </source>
</reference>
<dbReference type="EMBL" id="NIZW01000002">
    <property type="protein sequence ID" value="PHQ36563.1"/>
    <property type="molecule type" value="Genomic_DNA"/>
</dbReference>